<organism evidence="3 4">
    <name type="scientific">Myodes glareolus</name>
    <name type="common">Bank vole</name>
    <name type="synonym">Clethrionomys glareolus</name>
    <dbReference type="NCBI Taxonomy" id="447135"/>
    <lineage>
        <taxon>Eukaryota</taxon>
        <taxon>Metazoa</taxon>
        <taxon>Chordata</taxon>
        <taxon>Craniata</taxon>
        <taxon>Vertebrata</taxon>
        <taxon>Euteleostomi</taxon>
        <taxon>Mammalia</taxon>
        <taxon>Eutheria</taxon>
        <taxon>Euarchontoglires</taxon>
        <taxon>Glires</taxon>
        <taxon>Rodentia</taxon>
        <taxon>Myomorpha</taxon>
        <taxon>Muroidea</taxon>
        <taxon>Cricetidae</taxon>
        <taxon>Arvicolinae</taxon>
        <taxon>Myodes</taxon>
    </lineage>
</organism>
<sequence>MEEGPNFDQAMFPVMETFEINDPIPKKRTRGAFCMVVIAIHLTLLTAAATLLFVIELFRMKGERGSPGVPGPQGPPGIKGEAGE</sequence>
<dbReference type="EMBL" id="JBBHLL010000033">
    <property type="protein sequence ID" value="KAK7826658.1"/>
    <property type="molecule type" value="Genomic_DNA"/>
</dbReference>
<comment type="caution">
    <text evidence="3">The sequence shown here is derived from an EMBL/GenBank/DDBJ whole genome shotgun (WGS) entry which is preliminary data.</text>
</comment>
<proteinExistence type="predicted"/>
<feature type="transmembrane region" description="Helical" evidence="2">
    <location>
        <begin position="32"/>
        <end position="55"/>
    </location>
</feature>
<evidence type="ECO:0000313" key="4">
    <source>
        <dbReference type="Proteomes" id="UP001488838"/>
    </source>
</evidence>
<evidence type="ECO:0000256" key="2">
    <source>
        <dbReference type="SAM" id="Phobius"/>
    </source>
</evidence>
<evidence type="ECO:0000256" key="1">
    <source>
        <dbReference type="SAM" id="MobiDB-lite"/>
    </source>
</evidence>
<accession>A0AAW0JJ21</accession>
<keyword evidence="2" id="KW-0472">Membrane</keyword>
<dbReference type="AlphaFoldDB" id="A0AAW0JJ21"/>
<keyword evidence="2" id="KW-1133">Transmembrane helix</keyword>
<feature type="region of interest" description="Disordered" evidence="1">
    <location>
        <begin position="63"/>
        <end position="84"/>
    </location>
</feature>
<keyword evidence="2" id="KW-0812">Transmembrane</keyword>
<evidence type="ECO:0000313" key="3">
    <source>
        <dbReference type="EMBL" id="KAK7826658.1"/>
    </source>
</evidence>
<gene>
    <name evidence="3" type="ORF">U0070_007820</name>
</gene>
<dbReference type="Proteomes" id="UP001488838">
    <property type="component" value="Unassembled WGS sequence"/>
</dbReference>
<protein>
    <submittedName>
        <fullName evidence="3">Uncharacterized protein</fullName>
    </submittedName>
</protein>
<reference evidence="3 4" key="1">
    <citation type="journal article" date="2023" name="bioRxiv">
        <title>Conserved and derived expression patterns and positive selection on dental genes reveal complex evolutionary context of ever-growing rodent molars.</title>
        <authorList>
            <person name="Calamari Z.T."/>
            <person name="Song A."/>
            <person name="Cohen E."/>
            <person name="Akter M."/>
            <person name="Roy R.D."/>
            <person name="Hallikas O."/>
            <person name="Christensen M.M."/>
            <person name="Li P."/>
            <person name="Marangoni P."/>
            <person name="Jernvall J."/>
            <person name="Klein O.D."/>
        </authorList>
    </citation>
    <scope>NUCLEOTIDE SEQUENCE [LARGE SCALE GENOMIC DNA]</scope>
    <source>
        <strain evidence="3">V071</strain>
    </source>
</reference>
<name>A0AAW0JJ21_MYOGA</name>
<keyword evidence="4" id="KW-1185">Reference proteome</keyword>